<evidence type="ECO:0000256" key="5">
    <source>
        <dbReference type="ARBA" id="ARBA00022679"/>
    </source>
</evidence>
<dbReference type="Gene3D" id="1.10.510.10">
    <property type="entry name" value="Transferase(Phosphotransferase) domain 1"/>
    <property type="match status" value="1"/>
</dbReference>
<dbReference type="SMART" id="SM00219">
    <property type="entry name" value="TyrKc"/>
    <property type="match status" value="1"/>
</dbReference>
<dbReference type="EC" id="2.7.10.1" evidence="2"/>
<evidence type="ECO:0000256" key="15">
    <source>
        <dbReference type="PIRSR" id="PIRSR000615-3"/>
    </source>
</evidence>
<evidence type="ECO:0000256" key="6">
    <source>
        <dbReference type="ARBA" id="ARBA00022741"/>
    </source>
</evidence>
<organism evidence="18 19">
    <name type="scientific">Periophthalmus magnuspinnatus</name>
    <dbReference type="NCBI Taxonomy" id="409849"/>
    <lineage>
        <taxon>Eukaryota</taxon>
        <taxon>Metazoa</taxon>
        <taxon>Chordata</taxon>
        <taxon>Craniata</taxon>
        <taxon>Vertebrata</taxon>
        <taxon>Euteleostomi</taxon>
        <taxon>Actinopterygii</taxon>
        <taxon>Neopterygii</taxon>
        <taxon>Teleostei</taxon>
        <taxon>Neoteleostei</taxon>
        <taxon>Acanthomorphata</taxon>
        <taxon>Gobiaria</taxon>
        <taxon>Gobiiformes</taxon>
        <taxon>Gobioidei</taxon>
        <taxon>Gobiidae</taxon>
        <taxon>Oxudercinae</taxon>
        <taxon>Periophthalmus</taxon>
    </lineage>
</organism>
<dbReference type="GO" id="GO:0004714">
    <property type="term" value="F:transmembrane receptor protein tyrosine kinase activity"/>
    <property type="evidence" value="ECO:0007669"/>
    <property type="project" value="UniProtKB-EC"/>
</dbReference>
<keyword evidence="7" id="KW-0418">Kinase</keyword>
<dbReference type="SUPFAM" id="SSF56112">
    <property type="entry name" value="Protein kinase-like (PK-like)"/>
    <property type="match status" value="1"/>
</dbReference>
<keyword evidence="10" id="KW-0829">Tyrosine-protein kinase</keyword>
<keyword evidence="8 14" id="KW-0067">ATP-binding</keyword>
<dbReference type="GO" id="GO:0030183">
    <property type="term" value="P:B cell differentiation"/>
    <property type="evidence" value="ECO:0007669"/>
    <property type="project" value="TreeGrafter"/>
</dbReference>
<dbReference type="PROSITE" id="PS00109">
    <property type="entry name" value="PROTEIN_KINASE_TYR"/>
    <property type="match status" value="1"/>
</dbReference>
<accession>A0A3B4BI04</accession>
<keyword evidence="11" id="KW-0675">Receptor</keyword>
<evidence type="ECO:0000256" key="12">
    <source>
        <dbReference type="ARBA" id="ARBA00051243"/>
    </source>
</evidence>
<dbReference type="PANTHER" id="PTHR24416:SF356">
    <property type="entry name" value="RECEPTOR-TYPE TYROSINE-PROTEIN KINASE FLT3"/>
    <property type="match status" value="1"/>
</dbReference>
<dbReference type="GO" id="GO:0019221">
    <property type="term" value="P:cytokine-mediated signaling pathway"/>
    <property type="evidence" value="ECO:0007669"/>
    <property type="project" value="TreeGrafter"/>
</dbReference>
<feature type="domain" description="Protein kinase" evidence="17">
    <location>
        <begin position="31"/>
        <end position="296"/>
    </location>
</feature>
<dbReference type="GO" id="GO:0005524">
    <property type="term" value="F:ATP binding"/>
    <property type="evidence" value="ECO:0007669"/>
    <property type="project" value="UniProtKB-UniRule"/>
</dbReference>
<dbReference type="GO" id="GO:0005886">
    <property type="term" value="C:plasma membrane"/>
    <property type="evidence" value="ECO:0007669"/>
    <property type="project" value="UniProtKB-SubCell"/>
</dbReference>
<sequence>MPWIVQPLQLKSEGSPDFAYDSKWEFPRENLELGKELGSGAFGMVVQATAYGINKPGVSQQVAVKMLKGRRMEKEALMSELKMLTHIGHHANIVNLLGACTETGPIYLIFQYCCYGDLLNYLKDNSQHVANEDLQALTFDDLLSFAYQVAKGMEFLSSKNCIHRDLAARNVLVTKGRMAKIGDFGLARDIDNDTNYVRLPVKWMAPESIFQGMYTMKSDVWAYGILLWEIFSLGVTPYPGMKVDHTFYAMIERGFKMECPYYANESVYNIMCKCWELDSCNRPSFSKLVSVMAAQLREIEEKVCTKIKIMVTLRNVQNKNIIILPSALPQHA</sequence>
<dbReference type="Proteomes" id="UP000261520">
    <property type="component" value="Unplaced"/>
</dbReference>
<dbReference type="Pfam" id="PF07714">
    <property type="entry name" value="PK_Tyr_Ser-Thr"/>
    <property type="match status" value="1"/>
</dbReference>
<dbReference type="FunFam" id="1.10.510.10:FF:000140">
    <property type="entry name" value="Platelet-derived growth factor receptor beta"/>
    <property type="match status" value="1"/>
</dbReference>
<dbReference type="InterPro" id="IPR000719">
    <property type="entry name" value="Prot_kinase_dom"/>
</dbReference>
<dbReference type="GO" id="GO:0007169">
    <property type="term" value="P:cell surface receptor protein tyrosine kinase signaling pathway"/>
    <property type="evidence" value="ECO:0007669"/>
    <property type="project" value="InterPro"/>
</dbReference>
<dbReference type="PROSITE" id="PS00107">
    <property type="entry name" value="PROTEIN_KINASE_ATP"/>
    <property type="match status" value="1"/>
</dbReference>
<dbReference type="Gene3D" id="3.30.200.20">
    <property type="entry name" value="Phosphorylase Kinase, domain 1"/>
    <property type="match status" value="1"/>
</dbReference>
<dbReference type="InterPro" id="IPR011009">
    <property type="entry name" value="Kinase-like_dom_sf"/>
</dbReference>
<dbReference type="InterPro" id="IPR017441">
    <property type="entry name" value="Protein_kinase_ATP_BS"/>
</dbReference>
<feature type="active site" description="Proton acceptor" evidence="13">
    <location>
        <position position="165"/>
    </location>
</feature>
<dbReference type="PROSITE" id="PS50011">
    <property type="entry name" value="PROTEIN_KINASE_DOM"/>
    <property type="match status" value="1"/>
</dbReference>
<dbReference type="STRING" id="409849.ENSPMGP00000029528"/>
<evidence type="ECO:0000256" key="3">
    <source>
        <dbReference type="ARBA" id="ARBA00022475"/>
    </source>
</evidence>
<dbReference type="InterPro" id="IPR050122">
    <property type="entry name" value="RTK"/>
</dbReference>
<dbReference type="InterPro" id="IPR020635">
    <property type="entry name" value="Tyr_kinase_cat_dom"/>
</dbReference>
<keyword evidence="15" id="KW-0460">Magnesium</keyword>
<name>A0A3B4BI04_9GOBI</name>
<keyword evidence="3" id="KW-0472">Membrane</keyword>
<evidence type="ECO:0000256" key="14">
    <source>
        <dbReference type="PIRSR" id="PIRSR000615-2"/>
    </source>
</evidence>
<feature type="binding site" evidence="15">
    <location>
        <position position="183"/>
    </location>
    <ligand>
        <name>Mg(2+)</name>
        <dbReference type="ChEBI" id="CHEBI:18420"/>
    </ligand>
</feature>
<feature type="binding site" evidence="14">
    <location>
        <begin position="38"/>
        <end position="45"/>
    </location>
    <ligand>
        <name>ATP</name>
        <dbReference type="ChEBI" id="CHEBI:30616"/>
    </ligand>
</feature>
<feature type="binding site" evidence="14">
    <location>
        <position position="169"/>
    </location>
    <ligand>
        <name>ATP</name>
        <dbReference type="ChEBI" id="CHEBI:30616"/>
    </ligand>
</feature>
<protein>
    <recommendedName>
        <fullName evidence="2">receptor protein-tyrosine kinase</fullName>
        <ecNumber evidence="2">2.7.10.1</ecNumber>
    </recommendedName>
</protein>
<reference evidence="18" key="2">
    <citation type="submission" date="2025-09" db="UniProtKB">
        <authorList>
            <consortium name="Ensembl"/>
        </authorList>
    </citation>
    <scope>IDENTIFICATION</scope>
</reference>
<evidence type="ECO:0000256" key="16">
    <source>
        <dbReference type="PROSITE-ProRule" id="PRU10141"/>
    </source>
</evidence>
<dbReference type="GO" id="GO:0043235">
    <property type="term" value="C:receptor complex"/>
    <property type="evidence" value="ECO:0007669"/>
    <property type="project" value="TreeGrafter"/>
</dbReference>
<dbReference type="GO" id="GO:0046872">
    <property type="term" value="F:metal ion binding"/>
    <property type="evidence" value="ECO:0007669"/>
    <property type="project" value="UniProtKB-KW"/>
</dbReference>
<evidence type="ECO:0000256" key="7">
    <source>
        <dbReference type="ARBA" id="ARBA00022777"/>
    </source>
</evidence>
<comment type="catalytic activity">
    <reaction evidence="12">
        <text>L-tyrosyl-[protein] + ATP = O-phospho-L-tyrosyl-[protein] + ADP + H(+)</text>
        <dbReference type="Rhea" id="RHEA:10596"/>
        <dbReference type="Rhea" id="RHEA-COMP:10136"/>
        <dbReference type="Rhea" id="RHEA-COMP:20101"/>
        <dbReference type="ChEBI" id="CHEBI:15378"/>
        <dbReference type="ChEBI" id="CHEBI:30616"/>
        <dbReference type="ChEBI" id="CHEBI:46858"/>
        <dbReference type="ChEBI" id="CHEBI:61978"/>
        <dbReference type="ChEBI" id="CHEBI:456216"/>
        <dbReference type="EC" id="2.7.10.1"/>
    </reaction>
</comment>
<dbReference type="PIRSF" id="PIRSF000615">
    <property type="entry name" value="TyrPK_CSF1-R"/>
    <property type="match status" value="1"/>
</dbReference>
<dbReference type="PANTHER" id="PTHR24416">
    <property type="entry name" value="TYROSINE-PROTEIN KINASE RECEPTOR"/>
    <property type="match status" value="1"/>
</dbReference>
<proteinExistence type="predicted"/>
<comment type="subcellular location">
    <subcellularLocation>
        <location evidence="1">Cell membrane</location>
        <topology evidence="1">Single-pass type I membrane protein</topology>
    </subcellularLocation>
</comment>
<keyword evidence="19" id="KW-1185">Reference proteome</keyword>
<keyword evidence="15" id="KW-0479">Metal-binding</keyword>
<evidence type="ECO:0000259" key="17">
    <source>
        <dbReference type="PROSITE" id="PS50011"/>
    </source>
</evidence>
<evidence type="ECO:0000313" key="19">
    <source>
        <dbReference type="Proteomes" id="UP000261520"/>
    </source>
</evidence>
<keyword evidence="9" id="KW-0832">Ubl conjugation</keyword>
<keyword evidence="6 14" id="KW-0547">Nucleotide-binding</keyword>
<dbReference type="AlphaFoldDB" id="A0A3B4BI04"/>
<keyword evidence="4" id="KW-0597">Phosphoprotein</keyword>
<evidence type="ECO:0000256" key="1">
    <source>
        <dbReference type="ARBA" id="ARBA00004251"/>
    </source>
</evidence>
<evidence type="ECO:0000256" key="4">
    <source>
        <dbReference type="ARBA" id="ARBA00022553"/>
    </source>
</evidence>
<evidence type="ECO:0000313" key="18">
    <source>
        <dbReference type="Ensembl" id="ENSPMGP00000029528.1"/>
    </source>
</evidence>
<feature type="binding site" evidence="15">
    <location>
        <position position="170"/>
    </location>
    <ligand>
        <name>Mg(2+)</name>
        <dbReference type="ChEBI" id="CHEBI:18420"/>
    </ligand>
</feature>
<keyword evidence="3" id="KW-1003">Cell membrane</keyword>
<evidence type="ECO:0000256" key="11">
    <source>
        <dbReference type="ARBA" id="ARBA00023170"/>
    </source>
</evidence>
<evidence type="ECO:0000256" key="9">
    <source>
        <dbReference type="ARBA" id="ARBA00022843"/>
    </source>
</evidence>
<keyword evidence="5" id="KW-0808">Transferase</keyword>
<reference evidence="18" key="1">
    <citation type="submission" date="2025-08" db="UniProtKB">
        <authorList>
            <consortium name="Ensembl"/>
        </authorList>
    </citation>
    <scope>IDENTIFICATION</scope>
</reference>
<evidence type="ECO:0000256" key="13">
    <source>
        <dbReference type="PIRSR" id="PIRSR000615-1"/>
    </source>
</evidence>
<dbReference type="InterPro" id="IPR001245">
    <property type="entry name" value="Ser-Thr/Tyr_kinase_cat_dom"/>
</dbReference>
<dbReference type="Ensembl" id="ENSPMGT00000031431.1">
    <property type="protein sequence ID" value="ENSPMGP00000029528.1"/>
    <property type="gene ID" value="ENSPMGG00000023763.1"/>
</dbReference>
<evidence type="ECO:0000256" key="2">
    <source>
        <dbReference type="ARBA" id="ARBA00011902"/>
    </source>
</evidence>
<dbReference type="PRINTS" id="PR00109">
    <property type="entry name" value="TYRKINASE"/>
</dbReference>
<dbReference type="InterPro" id="IPR001824">
    <property type="entry name" value="Tyr_kinase_rcpt_3_CS"/>
</dbReference>
<dbReference type="GO" id="GO:0019838">
    <property type="term" value="F:growth factor binding"/>
    <property type="evidence" value="ECO:0007669"/>
    <property type="project" value="TreeGrafter"/>
</dbReference>
<feature type="binding site" evidence="14 16">
    <location>
        <position position="65"/>
    </location>
    <ligand>
        <name>ATP</name>
        <dbReference type="ChEBI" id="CHEBI:30616"/>
    </ligand>
</feature>
<evidence type="ECO:0000256" key="8">
    <source>
        <dbReference type="ARBA" id="ARBA00022840"/>
    </source>
</evidence>
<dbReference type="PROSITE" id="PS00240">
    <property type="entry name" value="RECEPTOR_TYR_KIN_III"/>
    <property type="match status" value="1"/>
</dbReference>
<evidence type="ECO:0000256" key="10">
    <source>
        <dbReference type="ARBA" id="ARBA00023137"/>
    </source>
</evidence>
<dbReference type="FunFam" id="3.30.200.20:FF:000619">
    <property type="entry name" value="macrophage colony-stimulating factor 1 receptor isoform X2"/>
    <property type="match status" value="1"/>
</dbReference>
<dbReference type="InterPro" id="IPR008266">
    <property type="entry name" value="Tyr_kinase_AS"/>
</dbReference>